<accession>A0ABQ6H785</accession>
<evidence type="ECO:0000313" key="3">
    <source>
        <dbReference type="Proteomes" id="UP001157134"/>
    </source>
</evidence>
<dbReference type="Pfam" id="PF09656">
    <property type="entry name" value="PGPGW"/>
    <property type="match status" value="1"/>
</dbReference>
<proteinExistence type="predicted"/>
<feature type="transmembrane region" description="Helical" evidence="1">
    <location>
        <begin position="5"/>
        <end position="23"/>
    </location>
</feature>
<dbReference type="EMBL" id="BSSV01000001">
    <property type="protein sequence ID" value="GLX83997.1"/>
    <property type="molecule type" value="Genomic_DNA"/>
</dbReference>
<evidence type="ECO:0000256" key="1">
    <source>
        <dbReference type="SAM" id="Phobius"/>
    </source>
</evidence>
<dbReference type="RefSeq" id="WP_284295548.1">
    <property type="nucleotide sequence ID" value="NZ_BSSV01000001.1"/>
</dbReference>
<sequence>MKKIAITVIGGFLTFIGAVFILVPGPAFLFLPIGLAVLSLEYPLARQWLRKTQRVMRDSARKLDEWIYRLKRR</sequence>
<organism evidence="2 3">
    <name type="scientific">Thalassotalea loyana</name>
    <dbReference type="NCBI Taxonomy" id="280483"/>
    <lineage>
        <taxon>Bacteria</taxon>
        <taxon>Pseudomonadati</taxon>
        <taxon>Pseudomonadota</taxon>
        <taxon>Gammaproteobacteria</taxon>
        <taxon>Alteromonadales</taxon>
        <taxon>Colwelliaceae</taxon>
        <taxon>Thalassotalea</taxon>
    </lineage>
</organism>
<dbReference type="Proteomes" id="UP001157134">
    <property type="component" value="Unassembled WGS sequence"/>
</dbReference>
<feature type="transmembrane region" description="Helical" evidence="1">
    <location>
        <begin position="29"/>
        <end position="49"/>
    </location>
</feature>
<keyword evidence="1" id="KW-1133">Transmembrane helix</keyword>
<keyword evidence="3" id="KW-1185">Reference proteome</keyword>
<keyword evidence="1" id="KW-0812">Transmembrane</keyword>
<gene>
    <name evidence="2" type="ORF">tloyanaT_02490</name>
</gene>
<keyword evidence="1" id="KW-0472">Membrane</keyword>
<protein>
    <recommendedName>
        <fullName evidence="4">Tellurium resistance protein TerC</fullName>
    </recommendedName>
</protein>
<comment type="caution">
    <text evidence="2">The sequence shown here is derived from an EMBL/GenBank/DDBJ whole genome shotgun (WGS) entry which is preliminary data.</text>
</comment>
<name>A0ABQ6H785_9GAMM</name>
<evidence type="ECO:0008006" key="4">
    <source>
        <dbReference type="Google" id="ProtNLM"/>
    </source>
</evidence>
<evidence type="ECO:0000313" key="2">
    <source>
        <dbReference type="EMBL" id="GLX83997.1"/>
    </source>
</evidence>
<dbReference type="InterPro" id="IPR019099">
    <property type="entry name" value="Uncharacterised_PGPGW_TM"/>
</dbReference>
<reference evidence="2 3" key="1">
    <citation type="submission" date="2023-03" db="EMBL/GenBank/DDBJ databases">
        <title>Thalassotalea loyana LMG 22536T draft genome sequence.</title>
        <authorList>
            <person name="Sawabe T."/>
        </authorList>
    </citation>
    <scope>NUCLEOTIDE SEQUENCE [LARGE SCALE GENOMIC DNA]</scope>
    <source>
        <strain evidence="2 3">LMG 22536</strain>
    </source>
</reference>